<evidence type="ECO:0000259" key="5">
    <source>
        <dbReference type="PROSITE" id="PS51635"/>
    </source>
</evidence>
<dbReference type="GO" id="GO:0016042">
    <property type="term" value="P:lipid catabolic process"/>
    <property type="evidence" value="ECO:0007669"/>
    <property type="project" value="UniProtKB-UniRule"/>
</dbReference>
<dbReference type="CDD" id="cd07199">
    <property type="entry name" value="Pat17_PNPLA8_PNPLA9_like"/>
    <property type="match status" value="1"/>
</dbReference>
<protein>
    <recommendedName>
        <fullName evidence="5">PNPLA domain-containing protein</fullName>
    </recommendedName>
</protein>
<dbReference type="SUPFAM" id="SSF52151">
    <property type="entry name" value="FabD/lysophospholipase-like"/>
    <property type="match status" value="1"/>
</dbReference>
<dbReference type="GO" id="GO:0046486">
    <property type="term" value="P:glycerolipid metabolic process"/>
    <property type="evidence" value="ECO:0007669"/>
    <property type="project" value="UniProtKB-ARBA"/>
</dbReference>
<dbReference type="PANTHER" id="PTHR24185:SF1">
    <property type="entry name" value="CALCIUM-INDEPENDENT PHOSPHOLIPASE A2-GAMMA"/>
    <property type="match status" value="1"/>
</dbReference>
<dbReference type="GO" id="GO:0047499">
    <property type="term" value="F:calcium-independent phospholipase A2 activity"/>
    <property type="evidence" value="ECO:0007669"/>
    <property type="project" value="TreeGrafter"/>
</dbReference>
<keyword evidence="7" id="KW-1185">Reference proteome</keyword>
<evidence type="ECO:0000256" key="2">
    <source>
        <dbReference type="ARBA" id="ARBA00022963"/>
    </source>
</evidence>
<comment type="caution">
    <text evidence="4">Lacks conserved residue(s) required for the propagation of feature annotation.</text>
</comment>
<evidence type="ECO:0000256" key="3">
    <source>
        <dbReference type="ARBA" id="ARBA00023098"/>
    </source>
</evidence>
<feature type="short sequence motif" description="DGA/G" evidence="4">
    <location>
        <begin position="370"/>
        <end position="372"/>
    </location>
</feature>
<evidence type="ECO:0000256" key="4">
    <source>
        <dbReference type="PROSITE-ProRule" id="PRU01161"/>
    </source>
</evidence>
<proteinExistence type="predicted"/>
<dbReference type="AlphaFoldDB" id="A0AAV9WKT2"/>
<dbReference type="Gene3D" id="3.40.1090.10">
    <property type="entry name" value="Cytosolic phospholipase A2 catalytic domain"/>
    <property type="match status" value="1"/>
</dbReference>
<keyword evidence="1 4" id="KW-0378">Hydrolase</keyword>
<organism evidence="6 7">
    <name type="scientific">Arthrobotrys musiformis</name>
    <dbReference type="NCBI Taxonomy" id="47236"/>
    <lineage>
        <taxon>Eukaryota</taxon>
        <taxon>Fungi</taxon>
        <taxon>Dikarya</taxon>
        <taxon>Ascomycota</taxon>
        <taxon>Pezizomycotina</taxon>
        <taxon>Orbiliomycetes</taxon>
        <taxon>Orbiliales</taxon>
        <taxon>Orbiliaceae</taxon>
        <taxon>Arthrobotrys</taxon>
    </lineage>
</organism>
<evidence type="ECO:0000313" key="7">
    <source>
        <dbReference type="Proteomes" id="UP001370758"/>
    </source>
</evidence>
<accession>A0AAV9WKT2</accession>
<evidence type="ECO:0000313" key="6">
    <source>
        <dbReference type="EMBL" id="KAK6510150.1"/>
    </source>
</evidence>
<name>A0AAV9WKT2_9PEZI</name>
<dbReference type="PANTHER" id="PTHR24185">
    <property type="entry name" value="CALCIUM-INDEPENDENT PHOSPHOLIPASE A2-GAMMA"/>
    <property type="match status" value="1"/>
</dbReference>
<dbReference type="EMBL" id="JAVHJL010000002">
    <property type="protein sequence ID" value="KAK6510150.1"/>
    <property type="molecule type" value="Genomic_DNA"/>
</dbReference>
<dbReference type="Proteomes" id="UP001370758">
    <property type="component" value="Unassembled WGS sequence"/>
</dbReference>
<sequence length="574" mass="64142">MPLVTTYKTMDKVCILFETLGNPKPTCLAVAGLTQLIPAAEPDQIYGQCKAIVIRIYQSFIDSVWPCEFTSPNKPSIQCIGRKISHADSHQAASGKYFDPGTYETSIPENFGFEFEQLVRRRIERLHGQVGKSAGEEPESTVMASIHSQNLRGFYRRVGGARKYTSTSSGARAIIELEILASIERDMGYGLNIMDFFDLIVGTSGGGIIGLGLGAKGWSVSECRKRFEELYKTVFTIRRGAGNFVLGSLIAFHHDSRYRTRPLEHALRESYDEEMPLLGGAGFGTPSKRKVAVVTTLEGQPTLLANYNRTVNGAFDTKSKETACSALYQFQRAVNQDKELKIWEAARATSAAPFYFKPFTHKGTGAIYVDGGIQHNNPAYIAESERKLLWPESKHLQPDIFLSLGTGINPRMDMTGKRGNLRGTSRIESFLKILRSVAEDRIQDSPACEKAWNTFFSGIPSTPMSDRSGVALDQRYIRLNVPLKRKDDPPELDDTSPETLKYLITATKNFIAKDRDIIRNIANSLLCSAFYFEVLHAEVCDPDETRQIQYKGIYTLANLIDLMLYTLTLTPRDR</sequence>
<feature type="domain" description="PNPLA" evidence="5">
    <location>
        <begin position="164"/>
        <end position="383"/>
    </location>
</feature>
<dbReference type="InterPro" id="IPR016035">
    <property type="entry name" value="Acyl_Trfase/lysoPLipase"/>
</dbReference>
<feature type="short sequence motif" description="GXSXG" evidence="4">
    <location>
        <begin position="202"/>
        <end position="206"/>
    </location>
</feature>
<evidence type="ECO:0000256" key="1">
    <source>
        <dbReference type="ARBA" id="ARBA00022801"/>
    </source>
</evidence>
<feature type="active site" description="Nucleophile" evidence="4">
    <location>
        <position position="204"/>
    </location>
</feature>
<keyword evidence="3 4" id="KW-0443">Lipid metabolism</keyword>
<dbReference type="GO" id="GO:0019369">
    <property type="term" value="P:arachidonate metabolic process"/>
    <property type="evidence" value="ECO:0007669"/>
    <property type="project" value="TreeGrafter"/>
</dbReference>
<dbReference type="InterPro" id="IPR002641">
    <property type="entry name" value="PNPLA_dom"/>
</dbReference>
<reference evidence="6 7" key="1">
    <citation type="submission" date="2023-08" db="EMBL/GenBank/DDBJ databases">
        <authorList>
            <person name="Palmer J.M."/>
        </authorList>
    </citation>
    <scope>NUCLEOTIDE SEQUENCE [LARGE SCALE GENOMIC DNA]</scope>
    <source>
        <strain evidence="6 7">TWF481</strain>
    </source>
</reference>
<keyword evidence="2 4" id="KW-0442">Lipid degradation</keyword>
<feature type="active site" description="Proton acceptor" evidence="4">
    <location>
        <position position="370"/>
    </location>
</feature>
<dbReference type="Pfam" id="PF01734">
    <property type="entry name" value="Patatin"/>
    <property type="match status" value="1"/>
</dbReference>
<dbReference type="GO" id="GO:0016020">
    <property type="term" value="C:membrane"/>
    <property type="evidence" value="ECO:0007669"/>
    <property type="project" value="TreeGrafter"/>
</dbReference>
<dbReference type="PROSITE" id="PS51635">
    <property type="entry name" value="PNPLA"/>
    <property type="match status" value="1"/>
</dbReference>
<gene>
    <name evidence="6" type="ORF">TWF481_004863</name>
</gene>
<comment type="caution">
    <text evidence="6">The sequence shown here is derived from an EMBL/GenBank/DDBJ whole genome shotgun (WGS) entry which is preliminary data.</text>
</comment>